<dbReference type="Gene3D" id="1.10.3720.10">
    <property type="entry name" value="MetI-like"/>
    <property type="match status" value="1"/>
</dbReference>
<dbReference type="SUPFAM" id="SSF161098">
    <property type="entry name" value="MetI-like"/>
    <property type="match status" value="1"/>
</dbReference>
<name>A0A7C4FCC5_THEPE</name>
<accession>A0A7C4FCC5</accession>
<keyword evidence="3" id="KW-1003">Cell membrane</keyword>
<comment type="subcellular location">
    <subcellularLocation>
        <location evidence="1">Cell inner membrane</location>
        <topology evidence="1">Multi-pass membrane protein</topology>
    </subcellularLocation>
    <subcellularLocation>
        <location evidence="8">Cell membrane</location>
        <topology evidence="8">Multi-pass membrane protein</topology>
    </subcellularLocation>
</comment>
<gene>
    <name evidence="10" type="ORF">ENV17_02710</name>
</gene>
<dbReference type="Pfam" id="PF00528">
    <property type="entry name" value="BPD_transp_1"/>
    <property type="match status" value="1"/>
</dbReference>
<evidence type="ECO:0000259" key="9">
    <source>
        <dbReference type="PROSITE" id="PS50928"/>
    </source>
</evidence>
<dbReference type="AlphaFoldDB" id="A0A7C4FCC5"/>
<comment type="similarity">
    <text evidence="8">Belongs to the binding-protein-dependent transport system permease family.</text>
</comment>
<keyword evidence="7 8" id="KW-0472">Membrane</keyword>
<dbReference type="PROSITE" id="PS50928">
    <property type="entry name" value="ABC_TM1"/>
    <property type="match status" value="1"/>
</dbReference>
<evidence type="ECO:0000256" key="6">
    <source>
        <dbReference type="ARBA" id="ARBA00022989"/>
    </source>
</evidence>
<evidence type="ECO:0000313" key="10">
    <source>
        <dbReference type="EMBL" id="HGI43285.1"/>
    </source>
</evidence>
<dbReference type="GO" id="GO:0055085">
    <property type="term" value="P:transmembrane transport"/>
    <property type="evidence" value="ECO:0007669"/>
    <property type="project" value="InterPro"/>
</dbReference>
<sequence length="270" mass="29948">MKNDVKFYDYLVLVFLALFYLLPAAMAVLYALAEKWYFGTDLFPSQLGLGWIAKMISDSYVQRAFLNSYILAPLTAIATVLLCIPPAYYLASRRDRLAMLTETIVNLTIAFPAIVIGTGTLVLYTFLGLRGNLWALIPAHMFFAVPFSLRSITASFMQVPKDLEEVARVFGATRLQVILKVYLPLTWRSMLSAFIFSMAISLNEFVMTLLLGAPSIKTLTIVVYELIRGYAISPPRAAAVSLFILLPSLLAGYLSEKYLRVAISLAGGGR</sequence>
<dbReference type="PANTHER" id="PTHR43357:SF4">
    <property type="entry name" value="INNER MEMBRANE ABC TRANSPORTER PERMEASE PROTEIN YDCV"/>
    <property type="match status" value="1"/>
</dbReference>
<evidence type="ECO:0000256" key="2">
    <source>
        <dbReference type="ARBA" id="ARBA00022448"/>
    </source>
</evidence>
<evidence type="ECO:0000256" key="5">
    <source>
        <dbReference type="ARBA" id="ARBA00022692"/>
    </source>
</evidence>
<evidence type="ECO:0000256" key="8">
    <source>
        <dbReference type="RuleBase" id="RU363032"/>
    </source>
</evidence>
<feature type="transmembrane region" description="Helical" evidence="8">
    <location>
        <begin position="236"/>
        <end position="255"/>
    </location>
</feature>
<keyword evidence="2 8" id="KW-0813">Transport</keyword>
<feature type="transmembrane region" description="Helical" evidence="8">
    <location>
        <begin position="69"/>
        <end position="91"/>
    </location>
</feature>
<dbReference type="InterPro" id="IPR035906">
    <property type="entry name" value="MetI-like_sf"/>
</dbReference>
<comment type="caution">
    <text evidence="10">The sequence shown here is derived from an EMBL/GenBank/DDBJ whole genome shotgun (WGS) entry which is preliminary data.</text>
</comment>
<evidence type="ECO:0000256" key="1">
    <source>
        <dbReference type="ARBA" id="ARBA00004429"/>
    </source>
</evidence>
<feature type="domain" description="ABC transmembrane type-1" evidence="9">
    <location>
        <begin position="65"/>
        <end position="255"/>
    </location>
</feature>
<feature type="transmembrane region" description="Helical" evidence="8">
    <location>
        <begin position="103"/>
        <end position="127"/>
    </location>
</feature>
<feature type="transmembrane region" description="Helical" evidence="8">
    <location>
        <begin position="133"/>
        <end position="156"/>
    </location>
</feature>
<dbReference type="GO" id="GO:0005886">
    <property type="term" value="C:plasma membrane"/>
    <property type="evidence" value="ECO:0007669"/>
    <property type="project" value="UniProtKB-SubCell"/>
</dbReference>
<proteinExistence type="inferred from homology"/>
<evidence type="ECO:0000256" key="4">
    <source>
        <dbReference type="ARBA" id="ARBA00022519"/>
    </source>
</evidence>
<dbReference type="EMBL" id="DTFI01000073">
    <property type="protein sequence ID" value="HGI43285.1"/>
    <property type="molecule type" value="Genomic_DNA"/>
</dbReference>
<reference evidence="10" key="1">
    <citation type="journal article" date="2020" name="mSystems">
        <title>Genome- and Community-Level Interaction Insights into Carbon Utilization and Element Cycling Functions of Hydrothermarchaeota in Hydrothermal Sediment.</title>
        <authorList>
            <person name="Zhou Z."/>
            <person name="Liu Y."/>
            <person name="Xu W."/>
            <person name="Pan J."/>
            <person name="Luo Z.H."/>
            <person name="Li M."/>
        </authorList>
    </citation>
    <scope>NUCLEOTIDE SEQUENCE [LARGE SCALE GENOMIC DNA]</scope>
    <source>
        <strain evidence="10">SpSt-735</strain>
    </source>
</reference>
<organism evidence="10">
    <name type="scientific">Thermofilum pendens</name>
    <dbReference type="NCBI Taxonomy" id="2269"/>
    <lineage>
        <taxon>Archaea</taxon>
        <taxon>Thermoproteota</taxon>
        <taxon>Thermoprotei</taxon>
        <taxon>Thermofilales</taxon>
        <taxon>Thermofilaceae</taxon>
        <taxon>Thermofilum</taxon>
    </lineage>
</organism>
<keyword evidence="6 8" id="KW-1133">Transmembrane helix</keyword>
<dbReference type="CDD" id="cd06261">
    <property type="entry name" value="TM_PBP2"/>
    <property type="match status" value="1"/>
</dbReference>
<feature type="transmembrane region" description="Helical" evidence="8">
    <location>
        <begin position="7"/>
        <end position="33"/>
    </location>
</feature>
<keyword evidence="4" id="KW-0997">Cell inner membrane</keyword>
<dbReference type="PANTHER" id="PTHR43357">
    <property type="entry name" value="INNER MEMBRANE ABC TRANSPORTER PERMEASE PROTEIN YDCV"/>
    <property type="match status" value="1"/>
</dbReference>
<evidence type="ECO:0000256" key="7">
    <source>
        <dbReference type="ARBA" id="ARBA00023136"/>
    </source>
</evidence>
<dbReference type="InterPro" id="IPR000515">
    <property type="entry name" value="MetI-like"/>
</dbReference>
<evidence type="ECO:0000256" key="3">
    <source>
        <dbReference type="ARBA" id="ARBA00022475"/>
    </source>
</evidence>
<protein>
    <submittedName>
        <fullName evidence="10">ABC transporter permease subunit</fullName>
    </submittedName>
</protein>
<keyword evidence="5 8" id="KW-0812">Transmembrane</keyword>